<gene>
    <name evidence="1" type="ORF">AVEN_173150_1</name>
</gene>
<dbReference type="EMBL" id="BGPR01004815">
    <property type="protein sequence ID" value="GBN03643.1"/>
    <property type="molecule type" value="Genomic_DNA"/>
</dbReference>
<organism evidence="1 2">
    <name type="scientific">Araneus ventricosus</name>
    <name type="common">Orbweaver spider</name>
    <name type="synonym">Epeira ventricosa</name>
    <dbReference type="NCBI Taxonomy" id="182803"/>
    <lineage>
        <taxon>Eukaryota</taxon>
        <taxon>Metazoa</taxon>
        <taxon>Ecdysozoa</taxon>
        <taxon>Arthropoda</taxon>
        <taxon>Chelicerata</taxon>
        <taxon>Arachnida</taxon>
        <taxon>Araneae</taxon>
        <taxon>Araneomorphae</taxon>
        <taxon>Entelegynae</taxon>
        <taxon>Araneoidea</taxon>
        <taxon>Araneidae</taxon>
        <taxon>Araneus</taxon>
    </lineage>
</organism>
<sequence length="166" mass="19810">MKEHLTARYRIRSLKNDVTSFLSLNYASSTEEASEQRTTFKRETCGLRVKERKRSSAYRSKDHQHTIGEMIKKFKILGCSMSLKVHFLDSRLNYFPENLGAVSEKPGEGFHQDIKEMERRYRGKWNVSMISDYCWMLQRDNPCKVHKKKSDKRTLEVKEKRYYKDL</sequence>
<keyword evidence="2" id="KW-1185">Reference proteome</keyword>
<dbReference type="Proteomes" id="UP000499080">
    <property type="component" value="Unassembled WGS sequence"/>
</dbReference>
<dbReference type="OrthoDB" id="6744094at2759"/>
<evidence type="ECO:0000313" key="1">
    <source>
        <dbReference type="EMBL" id="GBN03643.1"/>
    </source>
</evidence>
<dbReference type="AlphaFoldDB" id="A0A4Y2KQ80"/>
<comment type="caution">
    <text evidence="1">The sequence shown here is derived from an EMBL/GenBank/DDBJ whole genome shotgun (WGS) entry which is preliminary data.</text>
</comment>
<reference evidence="1 2" key="1">
    <citation type="journal article" date="2019" name="Sci. Rep.">
        <title>Orb-weaving spider Araneus ventricosus genome elucidates the spidroin gene catalogue.</title>
        <authorList>
            <person name="Kono N."/>
            <person name="Nakamura H."/>
            <person name="Ohtoshi R."/>
            <person name="Moran D.A.P."/>
            <person name="Shinohara A."/>
            <person name="Yoshida Y."/>
            <person name="Fujiwara M."/>
            <person name="Mori M."/>
            <person name="Tomita M."/>
            <person name="Arakawa K."/>
        </authorList>
    </citation>
    <scope>NUCLEOTIDE SEQUENCE [LARGE SCALE GENOMIC DNA]</scope>
</reference>
<evidence type="ECO:0000313" key="2">
    <source>
        <dbReference type="Proteomes" id="UP000499080"/>
    </source>
</evidence>
<dbReference type="PANTHER" id="PTHR46114:SF1">
    <property type="entry name" value="ZAD DOMAIN-CONTAINING PROTEIN"/>
    <property type="match status" value="1"/>
</dbReference>
<accession>A0A4Y2KQ80</accession>
<protein>
    <submittedName>
        <fullName evidence="1">Uncharacterized protein</fullName>
    </submittedName>
</protein>
<proteinExistence type="predicted"/>
<name>A0A4Y2KQ80_ARAVE</name>
<dbReference type="PANTHER" id="PTHR46114">
    <property type="entry name" value="APPLE DOMAIN-CONTAINING PROTEIN"/>
    <property type="match status" value="1"/>
</dbReference>